<sequence length="171" mass="19150">MTQGEEEKLEQWGDRVMEIAQRARGSKVPGEVLQEQAVLLFAMSCQGTRASTMLIESPPPHPLKVTPPNRGIYTSGKGKHYLLYGHCLNCKQQGHFRREWHESSARLDLQVPGQKSDFVEADARGPLHLQGLYGTSMSRYLLIDVRGRRDLCHGPSLLRSLFSGKDDGCCD</sequence>
<protein>
    <submittedName>
        <fullName evidence="1">Uncharacterized protein</fullName>
    </submittedName>
</protein>
<evidence type="ECO:0000313" key="1">
    <source>
        <dbReference type="EnsemblMetazoa" id="G8491.4:cds"/>
    </source>
</evidence>
<organism evidence="1 2">
    <name type="scientific">Magallana gigas</name>
    <name type="common">Pacific oyster</name>
    <name type="synonym">Crassostrea gigas</name>
    <dbReference type="NCBI Taxonomy" id="29159"/>
    <lineage>
        <taxon>Eukaryota</taxon>
        <taxon>Metazoa</taxon>
        <taxon>Spiralia</taxon>
        <taxon>Lophotrochozoa</taxon>
        <taxon>Mollusca</taxon>
        <taxon>Bivalvia</taxon>
        <taxon>Autobranchia</taxon>
        <taxon>Pteriomorphia</taxon>
        <taxon>Ostreida</taxon>
        <taxon>Ostreoidea</taxon>
        <taxon>Ostreidae</taxon>
        <taxon>Magallana</taxon>
    </lineage>
</organism>
<accession>A0A8W8P2Q9</accession>
<reference evidence="1" key="1">
    <citation type="submission" date="2022-08" db="UniProtKB">
        <authorList>
            <consortium name="EnsemblMetazoa"/>
        </authorList>
    </citation>
    <scope>IDENTIFICATION</scope>
    <source>
        <strain evidence="1">05x7-T-G4-1.051#20</strain>
    </source>
</reference>
<dbReference type="Proteomes" id="UP000005408">
    <property type="component" value="Unassembled WGS sequence"/>
</dbReference>
<name>A0A8W8P2Q9_MAGGI</name>
<proteinExistence type="predicted"/>
<evidence type="ECO:0000313" key="2">
    <source>
        <dbReference type="Proteomes" id="UP000005408"/>
    </source>
</evidence>
<dbReference type="EnsemblMetazoa" id="G8491.4">
    <property type="protein sequence ID" value="G8491.4:cds"/>
    <property type="gene ID" value="G8491"/>
</dbReference>
<dbReference type="AlphaFoldDB" id="A0A8W8P2Q9"/>
<keyword evidence="2" id="KW-1185">Reference proteome</keyword>